<organism evidence="3">
    <name type="scientific">uncultured Caudovirales phage</name>
    <dbReference type="NCBI Taxonomy" id="2100421"/>
    <lineage>
        <taxon>Viruses</taxon>
        <taxon>Duplodnaviria</taxon>
        <taxon>Heunggongvirae</taxon>
        <taxon>Uroviricota</taxon>
        <taxon>Caudoviricetes</taxon>
        <taxon>Peduoviridae</taxon>
        <taxon>Maltschvirus</taxon>
        <taxon>Maltschvirus maltsch</taxon>
    </lineage>
</organism>
<feature type="region of interest" description="Disordered" evidence="2">
    <location>
        <begin position="43"/>
        <end position="64"/>
    </location>
</feature>
<protein>
    <submittedName>
        <fullName evidence="3">Uncharacterized protein</fullName>
    </submittedName>
</protein>
<accession>A0A6J5MYB7</accession>
<sequence length="64" mass="7210">MDEILKYIAALEARIVDLEDEAGITDKRERIAKKKAQAEVYAAQGMSNREASRRASNDVHHGRI</sequence>
<gene>
    <name evidence="3" type="ORF">UFOVP555_55</name>
</gene>
<name>A0A6J5MYB7_9CAUD</name>
<feature type="compositionally biased region" description="Basic and acidic residues" evidence="2">
    <location>
        <begin position="50"/>
        <end position="64"/>
    </location>
</feature>
<reference evidence="3" key="1">
    <citation type="submission" date="2020-04" db="EMBL/GenBank/DDBJ databases">
        <authorList>
            <person name="Chiriac C."/>
            <person name="Salcher M."/>
            <person name="Ghai R."/>
            <person name="Kavagutti S V."/>
        </authorList>
    </citation>
    <scope>NUCLEOTIDE SEQUENCE</scope>
</reference>
<dbReference type="EMBL" id="LR796526">
    <property type="protein sequence ID" value="CAB4149970.1"/>
    <property type="molecule type" value="Genomic_DNA"/>
</dbReference>
<evidence type="ECO:0000256" key="1">
    <source>
        <dbReference type="SAM" id="Coils"/>
    </source>
</evidence>
<keyword evidence="1" id="KW-0175">Coiled coil</keyword>
<feature type="coiled-coil region" evidence="1">
    <location>
        <begin position="1"/>
        <end position="28"/>
    </location>
</feature>
<proteinExistence type="predicted"/>
<evidence type="ECO:0000256" key="2">
    <source>
        <dbReference type="SAM" id="MobiDB-lite"/>
    </source>
</evidence>
<evidence type="ECO:0000313" key="3">
    <source>
        <dbReference type="EMBL" id="CAB4149970.1"/>
    </source>
</evidence>